<feature type="region of interest" description="Disordered" evidence="1">
    <location>
        <begin position="110"/>
        <end position="129"/>
    </location>
</feature>
<dbReference type="Proteomes" id="UP000499080">
    <property type="component" value="Unassembled WGS sequence"/>
</dbReference>
<reference evidence="2 3" key="1">
    <citation type="journal article" date="2019" name="Sci. Rep.">
        <title>Orb-weaving spider Araneus ventricosus genome elucidates the spidroin gene catalogue.</title>
        <authorList>
            <person name="Kono N."/>
            <person name="Nakamura H."/>
            <person name="Ohtoshi R."/>
            <person name="Moran D.A.P."/>
            <person name="Shinohara A."/>
            <person name="Yoshida Y."/>
            <person name="Fujiwara M."/>
            <person name="Mori M."/>
            <person name="Tomita M."/>
            <person name="Arakawa K."/>
        </authorList>
    </citation>
    <scope>NUCLEOTIDE SEQUENCE [LARGE SCALE GENOMIC DNA]</scope>
</reference>
<evidence type="ECO:0000256" key="1">
    <source>
        <dbReference type="SAM" id="MobiDB-lite"/>
    </source>
</evidence>
<dbReference type="AlphaFoldDB" id="A0A4Y2P8U4"/>
<evidence type="ECO:0000313" key="2">
    <source>
        <dbReference type="EMBL" id="GBN47459.1"/>
    </source>
</evidence>
<name>A0A4Y2P8U4_ARAVE</name>
<organism evidence="2 3">
    <name type="scientific">Araneus ventricosus</name>
    <name type="common">Orbweaver spider</name>
    <name type="synonym">Epeira ventricosa</name>
    <dbReference type="NCBI Taxonomy" id="182803"/>
    <lineage>
        <taxon>Eukaryota</taxon>
        <taxon>Metazoa</taxon>
        <taxon>Ecdysozoa</taxon>
        <taxon>Arthropoda</taxon>
        <taxon>Chelicerata</taxon>
        <taxon>Arachnida</taxon>
        <taxon>Araneae</taxon>
        <taxon>Araneomorphae</taxon>
        <taxon>Entelegynae</taxon>
        <taxon>Araneoidea</taxon>
        <taxon>Araneidae</taxon>
        <taxon>Araneus</taxon>
    </lineage>
</organism>
<proteinExistence type="predicted"/>
<sequence>MYQGQLQQWSCVMFSDESRFGSLILAGLSYGERRSRYHQENNLLNREGYLGNGPHLEQRSVDQDDNLELAPPSPKLLRHTNVGGRLATRYGFSALNEWWIFRTGLNLRDPSVPRVAQRPKPPRGHRGLQ</sequence>
<accession>A0A4Y2P8U4</accession>
<gene>
    <name evidence="2" type="ORF">AVEN_138417_1</name>
</gene>
<comment type="caution">
    <text evidence="2">The sequence shown here is derived from an EMBL/GenBank/DDBJ whole genome shotgun (WGS) entry which is preliminary data.</text>
</comment>
<keyword evidence="3" id="KW-1185">Reference proteome</keyword>
<evidence type="ECO:0000313" key="3">
    <source>
        <dbReference type="Proteomes" id="UP000499080"/>
    </source>
</evidence>
<dbReference type="EMBL" id="BGPR01010684">
    <property type="protein sequence ID" value="GBN47459.1"/>
    <property type="molecule type" value="Genomic_DNA"/>
</dbReference>
<feature type="compositionally biased region" description="Basic residues" evidence="1">
    <location>
        <begin position="120"/>
        <end position="129"/>
    </location>
</feature>
<protein>
    <submittedName>
        <fullName evidence="2">Uncharacterized protein</fullName>
    </submittedName>
</protein>